<keyword evidence="4" id="KW-0378">Hydrolase</keyword>
<proteinExistence type="inferred from homology"/>
<dbReference type="CDD" id="cd00085">
    <property type="entry name" value="HNHc"/>
    <property type="match status" value="1"/>
</dbReference>
<dbReference type="SMART" id="SM00507">
    <property type="entry name" value="HNHc"/>
    <property type="match status" value="1"/>
</dbReference>
<dbReference type="InterPro" id="IPR002711">
    <property type="entry name" value="HNH"/>
</dbReference>
<gene>
    <name evidence="4" type="ORF">SAMN05660874_04984</name>
</gene>
<evidence type="ECO:0000313" key="4">
    <source>
        <dbReference type="EMBL" id="SFT01659.1"/>
    </source>
</evidence>
<protein>
    <submittedName>
        <fullName evidence="4">HNH endonuclease</fullName>
    </submittedName>
</protein>
<evidence type="ECO:0000259" key="3">
    <source>
        <dbReference type="SMART" id="SM00507"/>
    </source>
</evidence>
<dbReference type="EMBL" id="FOZX01000011">
    <property type="protein sequence ID" value="SFT01659.1"/>
    <property type="molecule type" value="Genomic_DNA"/>
</dbReference>
<dbReference type="GO" id="GO:0003676">
    <property type="term" value="F:nucleic acid binding"/>
    <property type="evidence" value="ECO:0007669"/>
    <property type="project" value="InterPro"/>
</dbReference>
<dbReference type="GO" id="GO:0004519">
    <property type="term" value="F:endonuclease activity"/>
    <property type="evidence" value="ECO:0007669"/>
    <property type="project" value="UniProtKB-KW"/>
</dbReference>
<reference evidence="5" key="1">
    <citation type="submission" date="2016-10" db="EMBL/GenBank/DDBJ databases">
        <authorList>
            <person name="Varghese N."/>
            <person name="Submissions S."/>
        </authorList>
    </citation>
    <scope>NUCLEOTIDE SEQUENCE [LARGE SCALE GENOMIC DNA]</scope>
    <source>
        <strain evidence="5">DSM 44771</strain>
    </source>
</reference>
<dbReference type="InterPro" id="IPR003615">
    <property type="entry name" value="HNH_nuc"/>
</dbReference>
<comment type="similarity">
    <text evidence="1">Belongs to the Rv1128c/1148c/1588c/1702c/1945/3466 family.</text>
</comment>
<evidence type="ECO:0000256" key="2">
    <source>
        <dbReference type="SAM" id="MobiDB-lite"/>
    </source>
</evidence>
<organism evidence="4 5">
    <name type="scientific">Saccharopolyspora flava</name>
    <dbReference type="NCBI Taxonomy" id="95161"/>
    <lineage>
        <taxon>Bacteria</taxon>
        <taxon>Bacillati</taxon>
        <taxon>Actinomycetota</taxon>
        <taxon>Actinomycetes</taxon>
        <taxon>Pseudonocardiales</taxon>
        <taxon>Pseudonocardiaceae</taxon>
        <taxon>Saccharopolyspora</taxon>
    </lineage>
</organism>
<dbReference type="Gene3D" id="1.10.30.50">
    <property type="match status" value="1"/>
</dbReference>
<keyword evidence="5" id="KW-1185">Reference proteome</keyword>
<keyword evidence="4" id="KW-0540">Nuclease</keyword>
<accession>A0A1I6UJL9</accession>
<dbReference type="STRING" id="95161.SAMN05660874_04984"/>
<dbReference type="Proteomes" id="UP000198852">
    <property type="component" value="Unassembled WGS sequence"/>
</dbReference>
<dbReference type="Pfam" id="PF02720">
    <property type="entry name" value="DUF222"/>
    <property type="match status" value="1"/>
</dbReference>
<sequence>MAGAIRELESLARYVHSVQAELIQEAEQHQIARSAGARNTGVWLQDVLKADPGQARGRVQVATSTAVPVARKALADGVISVEHAQVIAACVDKLPDAAETSRVEAVLVEQARTCRPRDLRQLAEGINAAHDRSLAVRDEQAQHESRELHYVASGDGMVMIKARLDKETGQKFLAAIRPLSKPLPSHDGTPDPRTPAQRHADGLATLVDLALGSENMPRVGGQRVQVQVTVGYDDLVRSLDPRAEGVAPGSFADGTPITADAVRRMACDAGILPVVLGGDGVALDYGREERTAPPQLRAALFRRDGICAFPGCEHPPGTSQAHHIVEWFHGGETTLSNMVMLCAFHHRIVHNDRWTITVDEGRTAFTPPHRIDPHRRSRPGSTSRPGTHRQLIRDLIPAPREPAL</sequence>
<dbReference type="AlphaFoldDB" id="A0A1I6UJL9"/>
<dbReference type="GO" id="GO:0008270">
    <property type="term" value="F:zinc ion binding"/>
    <property type="evidence" value="ECO:0007669"/>
    <property type="project" value="InterPro"/>
</dbReference>
<evidence type="ECO:0000256" key="1">
    <source>
        <dbReference type="ARBA" id="ARBA00023450"/>
    </source>
</evidence>
<dbReference type="InterPro" id="IPR003870">
    <property type="entry name" value="DUF222"/>
</dbReference>
<feature type="domain" description="HNH nuclease" evidence="3">
    <location>
        <begin position="295"/>
        <end position="347"/>
    </location>
</feature>
<name>A0A1I6UJL9_9PSEU</name>
<feature type="region of interest" description="Disordered" evidence="2">
    <location>
        <begin position="363"/>
        <end position="404"/>
    </location>
</feature>
<evidence type="ECO:0000313" key="5">
    <source>
        <dbReference type="Proteomes" id="UP000198852"/>
    </source>
</evidence>
<dbReference type="Pfam" id="PF01844">
    <property type="entry name" value="HNH"/>
    <property type="match status" value="1"/>
</dbReference>
<keyword evidence="4" id="KW-0255">Endonuclease</keyword>